<evidence type="ECO:0000313" key="3">
    <source>
        <dbReference type="Proteomes" id="UP000813385"/>
    </source>
</evidence>
<sequence length="343" mass="37714">MTARATAPKLQVRYDAGLLKIKEFIEPLAQLRSHRTIKLKQAKLRTHDLEFPLAKESHSKKGPIIFRAIITRRHDINEQLWVKINQMAEISNCQDCCVFVITESIPIPGNRNDLKAFDKRLNAIEPGPVPAMPVEGIIELVNPLLRMHLYYRKINTRLESFGNNMHAAYSQLMELTDPSAPVSDAMIKRLVEAYPSLEALVAAAARPGGRSHIREIAGQERGARFLGLLDRSALTITSNSNSTSTSSSSRSTMNGTSTPGTDISTGTTNAAATKKDRKKKECQEGLVEDVALTKALAEAVCPVKCPACPVYPACLVCPGSRLKGSSCVEVIRRHGECPERENM</sequence>
<dbReference type="AlphaFoldDB" id="A0A8K0X1Q9"/>
<protein>
    <submittedName>
        <fullName evidence="2">Uncharacterized protein</fullName>
    </submittedName>
</protein>
<reference evidence="2" key="1">
    <citation type="journal article" date="2021" name="Nat. Commun.">
        <title>Genetic determinants of endophytism in the Arabidopsis root mycobiome.</title>
        <authorList>
            <person name="Mesny F."/>
            <person name="Miyauchi S."/>
            <person name="Thiergart T."/>
            <person name="Pickel B."/>
            <person name="Atanasova L."/>
            <person name="Karlsson M."/>
            <person name="Huettel B."/>
            <person name="Barry K.W."/>
            <person name="Haridas S."/>
            <person name="Chen C."/>
            <person name="Bauer D."/>
            <person name="Andreopoulos W."/>
            <person name="Pangilinan J."/>
            <person name="LaButti K."/>
            <person name="Riley R."/>
            <person name="Lipzen A."/>
            <person name="Clum A."/>
            <person name="Drula E."/>
            <person name="Henrissat B."/>
            <person name="Kohler A."/>
            <person name="Grigoriev I.V."/>
            <person name="Martin F.M."/>
            <person name="Hacquard S."/>
        </authorList>
    </citation>
    <scope>NUCLEOTIDE SEQUENCE</scope>
    <source>
        <strain evidence="2">MPI-CAGE-AT-0016</strain>
    </source>
</reference>
<proteinExistence type="predicted"/>
<dbReference type="EMBL" id="JAGPXD010000004">
    <property type="protein sequence ID" value="KAH7358983.1"/>
    <property type="molecule type" value="Genomic_DNA"/>
</dbReference>
<evidence type="ECO:0000256" key="1">
    <source>
        <dbReference type="SAM" id="MobiDB-lite"/>
    </source>
</evidence>
<organism evidence="2 3">
    <name type="scientific">Plectosphaerella cucumerina</name>
    <dbReference type="NCBI Taxonomy" id="40658"/>
    <lineage>
        <taxon>Eukaryota</taxon>
        <taxon>Fungi</taxon>
        <taxon>Dikarya</taxon>
        <taxon>Ascomycota</taxon>
        <taxon>Pezizomycotina</taxon>
        <taxon>Sordariomycetes</taxon>
        <taxon>Hypocreomycetidae</taxon>
        <taxon>Glomerellales</taxon>
        <taxon>Plectosphaerellaceae</taxon>
        <taxon>Plectosphaerella</taxon>
    </lineage>
</organism>
<accession>A0A8K0X1Q9</accession>
<feature type="region of interest" description="Disordered" evidence="1">
    <location>
        <begin position="237"/>
        <end position="279"/>
    </location>
</feature>
<keyword evidence="3" id="KW-1185">Reference proteome</keyword>
<feature type="compositionally biased region" description="Low complexity" evidence="1">
    <location>
        <begin position="237"/>
        <end position="258"/>
    </location>
</feature>
<comment type="caution">
    <text evidence="2">The sequence shown here is derived from an EMBL/GenBank/DDBJ whole genome shotgun (WGS) entry which is preliminary data.</text>
</comment>
<dbReference type="OrthoDB" id="10510035at2759"/>
<evidence type="ECO:0000313" key="2">
    <source>
        <dbReference type="EMBL" id="KAH7358983.1"/>
    </source>
</evidence>
<feature type="compositionally biased region" description="Polar residues" evidence="1">
    <location>
        <begin position="259"/>
        <end position="271"/>
    </location>
</feature>
<dbReference type="Proteomes" id="UP000813385">
    <property type="component" value="Unassembled WGS sequence"/>
</dbReference>
<name>A0A8K0X1Q9_9PEZI</name>
<gene>
    <name evidence="2" type="ORF">B0T11DRAFT_341177</name>
</gene>